<reference evidence="10 11" key="1">
    <citation type="submission" date="2024-09" db="EMBL/GenBank/DDBJ databases">
        <authorList>
            <person name="Sun Q."/>
            <person name="Mori K."/>
        </authorList>
    </citation>
    <scope>NUCLEOTIDE SEQUENCE [LARGE SCALE GENOMIC DNA]</scope>
    <source>
        <strain evidence="10 11">CICC 10874</strain>
    </source>
</reference>
<feature type="domain" description="VTT" evidence="9">
    <location>
        <begin position="86"/>
        <end position="202"/>
    </location>
</feature>
<evidence type="ECO:0000313" key="11">
    <source>
        <dbReference type="Proteomes" id="UP001589793"/>
    </source>
</evidence>
<dbReference type="InterPro" id="IPR015414">
    <property type="entry name" value="TMEM64"/>
</dbReference>
<dbReference type="Pfam" id="PF09335">
    <property type="entry name" value="VTT_dom"/>
    <property type="match status" value="1"/>
</dbReference>
<evidence type="ECO:0000256" key="7">
    <source>
        <dbReference type="RuleBase" id="RU366058"/>
    </source>
</evidence>
<keyword evidence="5 7" id="KW-1133">Transmembrane helix</keyword>
<evidence type="ECO:0000256" key="6">
    <source>
        <dbReference type="ARBA" id="ARBA00023136"/>
    </source>
</evidence>
<feature type="transmembrane region" description="Helical" evidence="7">
    <location>
        <begin position="182"/>
        <end position="203"/>
    </location>
</feature>
<evidence type="ECO:0000256" key="2">
    <source>
        <dbReference type="ARBA" id="ARBA00008640"/>
    </source>
</evidence>
<evidence type="ECO:0000256" key="3">
    <source>
        <dbReference type="ARBA" id="ARBA00022475"/>
    </source>
</evidence>
<feature type="transmembrane region" description="Helical" evidence="7">
    <location>
        <begin position="31"/>
        <end position="49"/>
    </location>
</feature>
<dbReference type="EMBL" id="JBHLSV010000011">
    <property type="protein sequence ID" value="MFC0674406.1"/>
    <property type="molecule type" value="Genomic_DNA"/>
</dbReference>
<evidence type="ECO:0000256" key="4">
    <source>
        <dbReference type="ARBA" id="ARBA00022692"/>
    </source>
</evidence>
<gene>
    <name evidence="10" type="ORF">ACFFF6_10620</name>
</gene>
<proteinExistence type="inferred from homology"/>
<comment type="subcellular location">
    <subcellularLocation>
        <location evidence="1 7">Cell membrane</location>
        <topology evidence="1 7">Multi-pass membrane protein</topology>
    </subcellularLocation>
</comment>
<evidence type="ECO:0000256" key="1">
    <source>
        <dbReference type="ARBA" id="ARBA00004651"/>
    </source>
</evidence>
<feature type="transmembrane region" description="Helical" evidence="7">
    <location>
        <begin position="209"/>
        <end position="230"/>
    </location>
</feature>
<evidence type="ECO:0000259" key="9">
    <source>
        <dbReference type="Pfam" id="PF09335"/>
    </source>
</evidence>
<feature type="compositionally biased region" description="Low complexity" evidence="8">
    <location>
        <begin position="1"/>
        <end position="16"/>
    </location>
</feature>
<comment type="caution">
    <text evidence="10">The sequence shown here is derived from an EMBL/GenBank/DDBJ whole genome shotgun (WGS) entry which is preliminary data.</text>
</comment>
<protein>
    <recommendedName>
        <fullName evidence="7">TVP38/TMEM64 family membrane protein</fullName>
    </recommendedName>
</protein>
<comment type="similarity">
    <text evidence="2 7">Belongs to the TVP38/TMEM64 family.</text>
</comment>
<dbReference type="PANTHER" id="PTHR12677:SF59">
    <property type="entry name" value="GOLGI APPARATUS MEMBRANE PROTEIN TVP38-RELATED"/>
    <property type="match status" value="1"/>
</dbReference>
<organism evidence="10 11">
    <name type="scientific">Brachybacterium hainanense</name>
    <dbReference type="NCBI Taxonomy" id="1541174"/>
    <lineage>
        <taxon>Bacteria</taxon>
        <taxon>Bacillati</taxon>
        <taxon>Actinomycetota</taxon>
        <taxon>Actinomycetes</taxon>
        <taxon>Micrococcales</taxon>
        <taxon>Dermabacteraceae</taxon>
        <taxon>Brachybacterium</taxon>
    </lineage>
</organism>
<evidence type="ECO:0000313" key="10">
    <source>
        <dbReference type="EMBL" id="MFC0674406.1"/>
    </source>
</evidence>
<feature type="transmembrane region" description="Helical" evidence="7">
    <location>
        <begin position="106"/>
        <end position="126"/>
    </location>
</feature>
<keyword evidence="6 7" id="KW-0472">Membrane</keyword>
<dbReference type="RefSeq" id="WP_376980470.1">
    <property type="nucleotide sequence ID" value="NZ_JBHLSV010000011.1"/>
</dbReference>
<name>A0ABV6RBN8_9MICO</name>
<keyword evidence="11" id="KW-1185">Reference proteome</keyword>
<dbReference type="InterPro" id="IPR032816">
    <property type="entry name" value="VTT_dom"/>
</dbReference>
<accession>A0ABV6RBN8</accession>
<keyword evidence="4 7" id="KW-0812">Transmembrane</keyword>
<feature type="transmembrane region" description="Helical" evidence="7">
    <location>
        <begin position="69"/>
        <end position="94"/>
    </location>
</feature>
<keyword evidence="3 7" id="KW-1003">Cell membrane</keyword>
<sequence length="253" mass="26672">MPSSSAPRPSDPAVPAGAAPRDRRLPPWGTILRNVALVAVMLGMVWLMLNVRLPPMETLRDDFEALGPWAYIGFILTYAVVAVTPIPVTVMALAGGMLFGLGIGTALSMIGVLIGCMLAYWLALAVGRETVMKLLGSHAETIEDKLAGGGFLAVCTLRLMPGIPYWPVNYGSGALGVHQREYLVATAISCLPGQLSLVAVGAYLGDPGWPTGIAVICCWALVIALTIYSLKRWRGLRRGEGGADGTQDEALAG</sequence>
<dbReference type="Proteomes" id="UP001589793">
    <property type="component" value="Unassembled WGS sequence"/>
</dbReference>
<evidence type="ECO:0000256" key="8">
    <source>
        <dbReference type="SAM" id="MobiDB-lite"/>
    </source>
</evidence>
<feature type="region of interest" description="Disordered" evidence="8">
    <location>
        <begin position="1"/>
        <end position="21"/>
    </location>
</feature>
<evidence type="ECO:0000256" key="5">
    <source>
        <dbReference type="ARBA" id="ARBA00022989"/>
    </source>
</evidence>
<dbReference type="PANTHER" id="PTHR12677">
    <property type="entry name" value="GOLGI APPARATUS MEMBRANE PROTEIN TVP38-RELATED"/>
    <property type="match status" value="1"/>
</dbReference>